<gene>
    <name evidence="3" type="ORF">ACFPIJ_63740</name>
</gene>
<keyword evidence="1" id="KW-0472">Membrane</keyword>
<keyword evidence="1" id="KW-1133">Transmembrane helix</keyword>
<dbReference type="Pfam" id="PF26604">
    <property type="entry name" value="CBU_0592"/>
    <property type="match status" value="1"/>
</dbReference>
<keyword evidence="4" id="KW-1185">Reference proteome</keyword>
<dbReference type="EMBL" id="JBHSIU010000131">
    <property type="protein sequence ID" value="MFC5008617.1"/>
    <property type="molecule type" value="Genomic_DNA"/>
</dbReference>
<accession>A0ABV9WJZ8</accession>
<evidence type="ECO:0000256" key="1">
    <source>
        <dbReference type="SAM" id="Phobius"/>
    </source>
</evidence>
<dbReference type="Proteomes" id="UP001595912">
    <property type="component" value="Unassembled WGS sequence"/>
</dbReference>
<evidence type="ECO:0000313" key="3">
    <source>
        <dbReference type="EMBL" id="MFC5008617.1"/>
    </source>
</evidence>
<organism evidence="3 4">
    <name type="scientific">Dactylosporangium cerinum</name>
    <dbReference type="NCBI Taxonomy" id="1434730"/>
    <lineage>
        <taxon>Bacteria</taxon>
        <taxon>Bacillati</taxon>
        <taxon>Actinomycetota</taxon>
        <taxon>Actinomycetes</taxon>
        <taxon>Micromonosporales</taxon>
        <taxon>Micromonosporaceae</taxon>
        <taxon>Dactylosporangium</taxon>
    </lineage>
</organism>
<protein>
    <recommendedName>
        <fullName evidence="2">CBU-0592-like domain-containing protein</fullName>
    </recommendedName>
</protein>
<proteinExistence type="predicted"/>
<evidence type="ECO:0000313" key="4">
    <source>
        <dbReference type="Proteomes" id="UP001595912"/>
    </source>
</evidence>
<dbReference type="NCBIfam" id="NF047864">
    <property type="entry name" value="CBU_0592_membra"/>
    <property type="match status" value="1"/>
</dbReference>
<sequence length="91" mass="9481">MIALLGWAGAAVLLAAYALVSAKRITGDGGVFQVLNMAGGAALALNSAVNGAWPSAVLNVIWVAIGAVAMFRLARKRTRQSRPEYQGVLTR</sequence>
<comment type="caution">
    <text evidence="3">The sequence shown here is derived from an EMBL/GenBank/DDBJ whole genome shotgun (WGS) entry which is preliminary data.</text>
</comment>
<feature type="transmembrane region" description="Helical" evidence="1">
    <location>
        <begin position="52"/>
        <end position="74"/>
    </location>
</feature>
<evidence type="ECO:0000259" key="2">
    <source>
        <dbReference type="Pfam" id="PF26604"/>
    </source>
</evidence>
<dbReference type="InterPro" id="IPR058058">
    <property type="entry name" value="CBU_0592-like"/>
</dbReference>
<reference evidence="4" key="1">
    <citation type="journal article" date="2019" name="Int. J. Syst. Evol. Microbiol.">
        <title>The Global Catalogue of Microorganisms (GCM) 10K type strain sequencing project: providing services to taxonomists for standard genome sequencing and annotation.</title>
        <authorList>
            <consortium name="The Broad Institute Genomics Platform"/>
            <consortium name="The Broad Institute Genome Sequencing Center for Infectious Disease"/>
            <person name="Wu L."/>
            <person name="Ma J."/>
        </authorList>
    </citation>
    <scope>NUCLEOTIDE SEQUENCE [LARGE SCALE GENOMIC DNA]</scope>
    <source>
        <strain evidence="4">CGMCC 4.7152</strain>
    </source>
</reference>
<keyword evidence="1" id="KW-0812">Transmembrane</keyword>
<feature type="domain" description="CBU-0592-like" evidence="2">
    <location>
        <begin position="3"/>
        <end position="77"/>
    </location>
</feature>
<name>A0ABV9WJZ8_9ACTN</name>
<dbReference type="RefSeq" id="WP_380129306.1">
    <property type="nucleotide sequence ID" value="NZ_JBHSIU010000131.1"/>
</dbReference>